<dbReference type="Pfam" id="PF08777">
    <property type="entry name" value="RRM_3"/>
    <property type="match status" value="1"/>
</dbReference>
<dbReference type="Gene3D" id="3.30.70.330">
    <property type="match status" value="1"/>
</dbReference>
<keyword evidence="1" id="KW-0694">RNA-binding</keyword>
<dbReference type="InterPro" id="IPR014886">
    <property type="entry name" value="La_xRRM"/>
</dbReference>
<evidence type="ECO:0000313" key="5">
    <source>
        <dbReference type="Proteomes" id="UP000823561"/>
    </source>
</evidence>
<dbReference type="Proteomes" id="UP000823561">
    <property type="component" value="Chromosome 24"/>
</dbReference>
<comment type="caution">
    <text evidence="4">The sequence shown here is derived from an EMBL/GenBank/DDBJ whole genome shotgun (WGS) entry which is preliminary data.</text>
</comment>
<evidence type="ECO:0000256" key="2">
    <source>
        <dbReference type="SAM" id="MobiDB-lite"/>
    </source>
</evidence>
<dbReference type="InterPro" id="IPR012677">
    <property type="entry name" value="Nucleotide-bd_a/b_plait_sf"/>
</dbReference>
<feature type="region of interest" description="Disordered" evidence="2">
    <location>
        <begin position="84"/>
        <end position="113"/>
    </location>
</feature>
<protein>
    <recommendedName>
        <fullName evidence="3">XRRM domain-containing protein</fullName>
    </recommendedName>
</protein>
<dbReference type="EMBL" id="JADWDJ010000024">
    <property type="protein sequence ID" value="KAG5261333.1"/>
    <property type="molecule type" value="Genomic_DNA"/>
</dbReference>
<feature type="domain" description="XRRM" evidence="3">
    <location>
        <begin position="167"/>
        <end position="226"/>
    </location>
</feature>
<evidence type="ECO:0000256" key="1">
    <source>
        <dbReference type="ARBA" id="ARBA00022884"/>
    </source>
</evidence>
<dbReference type="AlphaFoldDB" id="A0AAV6FEW0"/>
<feature type="region of interest" description="Disordered" evidence="2">
    <location>
        <begin position="135"/>
        <end position="159"/>
    </location>
</feature>
<dbReference type="GO" id="GO:0003723">
    <property type="term" value="F:RNA binding"/>
    <property type="evidence" value="ECO:0007669"/>
    <property type="project" value="UniProtKB-KW"/>
</dbReference>
<accession>A0AAV6FEW0</accession>
<sequence>MEQKLQDNNMKEVWDCMKSITGLKKSSSSVGGDLDRANQLNHFYNRFDCPSTSPHPTSLPVQHSPPPSLDIAPLPHMATTNKEVKTTSVNSHQTHRPQMLPPPSFPPPSSLLIRHRTSPHMVTTSSATTLASANGHQSLATRQPSQKHPSSSSPSTRLIPPIISADQDALSEISAVVYVDILEGEAEGHVRFKTAEDAHAVMAAQAQLHKKHHWRLEILSDPKEQSFP</sequence>
<reference evidence="4" key="1">
    <citation type="submission" date="2020-10" db="EMBL/GenBank/DDBJ databases">
        <title>Chromosome-scale genome assembly of the Allis shad, Alosa alosa.</title>
        <authorList>
            <person name="Margot Z."/>
            <person name="Christophe K."/>
            <person name="Cabau C."/>
            <person name="Louis A."/>
            <person name="Berthelot C."/>
            <person name="Parey E."/>
            <person name="Roest Crollius H."/>
            <person name="Montfort J."/>
            <person name="Robinson-Rechavi M."/>
            <person name="Bucao C."/>
            <person name="Bouchez O."/>
            <person name="Gislard M."/>
            <person name="Lluch J."/>
            <person name="Milhes M."/>
            <person name="Lampietro C."/>
            <person name="Lopez Roques C."/>
            <person name="Donnadieu C."/>
            <person name="Braasch I."/>
            <person name="Desvignes T."/>
            <person name="Postlethwait J."/>
            <person name="Bobe J."/>
            <person name="Guiguen Y."/>
        </authorList>
    </citation>
    <scope>NUCLEOTIDE SEQUENCE</scope>
    <source>
        <strain evidence="4">M-15738</strain>
        <tissue evidence="4">Blood</tissue>
    </source>
</reference>
<gene>
    <name evidence="4" type="ORF">AALO_G00302810</name>
</gene>
<feature type="compositionally biased region" description="Low complexity" evidence="2">
    <location>
        <begin position="144"/>
        <end position="159"/>
    </location>
</feature>
<evidence type="ECO:0000313" key="4">
    <source>
        <dbReference type="EMBL" id="KAG5261333.1"/>
    </source>
</evidence>
<evidence type="ECO:0000259" key="3">
    <source>
        <dbReference type="Pfam" id="PF08777"/>
    </source>
</evidence>
<organism evidence="4 5">
    <name type="scientific">Alosa alosa</name>
    <name type="common">allis shad</name>
    <dbReference type="NCBI Taxonomy" id="278164"/>
    <lineage>
        <taxon>Eukaryota</taxon>
        <taxon>Metazoa</taxon>
        <taxon>Chordata</taxon>
        <taxon>Craniata</taxon>
        <taxon>Vertebrata</taxon>
        <taxon>Euteleostomi</taxon>
        <taxon>Actinopterygii</taxon>
        <taxon>Neopterygii</taxon>
        <taxon>Teleostei</taxon>
        <taxon>Clupei</taxon>
        <taxon>Clupeiformes</taxon>
        <taxon>Clupeoidei</taxon>
        <taxon>Clupeidae</taxon>
        <taxon>Alosa</taxon>
    </lineage>
</organism>
<feature type="compositionally biased region" description="Pro residues" evidence="2">
    <location>
        <begin position="99"/>
        <end position="109"/>
    </location>
</feature>
<proteinExistence type="predicted"/>
<keyword evidence="5" id="KW-1185">Reference proteome</keyword>
<name>A0AAV6FEW0_9TELE</name>